<feature type="transmembrane region" description="Helical" evidence="5">
    <location>
        <begin position="312"/>
        <end position="331"/>
    </location>
</feature>
<evidence type="ECO:0000256" key="4">
    <source>
        <dbReference type="ARBA" id="ARBA00023136"/>
    </source>
</evidence>
<dbReference type="GO" id="GO:0005886">
    <property type="term" value="C:plasma membrane"/>
    <property type="evidence" value="ECO:0007669"/>
    <property type="project" value="TreeGrafter"/>
</dbReference>
<evidence type="ECO:0000256" key="3">
    <source>
        <dbReference type="ARBA" id="ARBA00022989"/>
    </source>
</evidence>
<evidence type="ECO:0000313" key="7">
    <source>
        <dbReference type="Proteomes" id="UP000028045"/>
    </source>
</evidence>
<evidence type="ECO:0000256" key="1">
    <source>
        <dbReference type="ARBA" id="ARBA00004141"/>
    </source>
</evidence>
<gene>
    <name evidence="6" type="ORF">S7711_08271</name>
</gene>
<dbReference type="HOGENOM" id="CLU_027089_5_0_1"/>
<feature type="transmembrane region" description="Helical" evidence="5">
    <location>
        <begin position="382"/>
        <end position="402"/>
    </location>
</feature>
<dbReference type="InterPro" id="IPR003689">
    <property type="entry name" value="ZIP"/>
</dbReference>
<feature type="transmembrane region" description="Helical" evidence="5">
    <location>
        <begin position="414"/>
        <end position="434"/>
    </location>
</feature>
<feature type="transmembrane region" description="Helical" evidence="5">
    <location>
        <begin position="161"/>
        <end position="187"/>
    </location>
</feature>
<evidence type="ECO:0000256" key="5">
    <source>
        <dbReference type="SAM" id="Phobius"/>
    </source>
</evidence>
<dbReference type="AlphaFoldDB" id="A0A084AQL9"/>
<dbReference type="EMBL" id="KL648609">
    <property type="protein sequence ID" value="KEY67598.1"/>
    <property type="molecule type" value="Genomic_DNA"/>
</dbReference>
<evidence type="ECO:0000313" key="6">
    <source>
        <dbReference type="EMBL" id="KEY67598.1"/>
    </source>
</evidence>
<keyword evidence="2 5" id="KW-0812">Transmembrane</keyword>
<dbReference type="OrthoDB" id="448280at2759"/>
<dbReference type="Proteomes" id="UP000028045">
    <property type="component" value="Unassembled WGS sequence"/>
</dbReference>
<protein>
    <submittedName>
        <fullName evidence="6">Uncharacterized protein</fullName>
    </submittedName>
</protein>
<keyword evidence="3 5" id="KW-1133">Transmembrane helix</keyword>
<dbReference type="PANTHER" id="PTHR11040:SF44">
    <property type="entry name" value="PROTEIN ZNTC-RELATED"/>
    <property type="match status" value="1"/>
</dbReference>
<dbReference type="GO" id="GO:0005385">
    <property type="term" value="F:zinc ion transmembrane transporter activity"/>
    <property type="evidence" value="ECO:0007669"/>
    <property type="project" value="TreeGrafter"/>
</dbReference>
<accession>A0A084AQL9</accession>
<keyword evidence="4 5" id="KW-0472">Membrane</keyword>
<dbReference type="Pfam" id="PF02535">
    <property type="entry name" value="Zip"/>
    <property type="match status" value="2"/>
</dbReference>
<dbReference type="PANTHER" id="PTHR11040">
    <property type="entry name" value="ZINC/IRON TRANSPORTER"/>
    <property type="match status" value="1"/>
</dbReference>
<proteinExistence type="predicted"/>
<feature type="transmembrane region" description="Helical" evidence="5">
    <location>
        <begin position="455"/>
        <end position="473"/>
    </location>
</feature>
<keyword evidence="7" id="KW-1185">Reference proteome</keyword>
<organism evidence="6 7">
    <name type="scientific">Stachybotrys chartarum (strain CBS 109288 / IBT 7711)</name>
    <name type="common">Toxic black mold</name>
    <name type="synonym">Stilbospora chartarum</name>
    <dbReference type="NCBI Taxonomy" id="1280523"/>
    <lineage>
        <taxon>Eukaryota</taxon>
        <taxon>Fungi</taxon>
        <taxon>Dikarya</taxon>
        <taxon>Ascomycota</taxon>
        <taxon>Pezizomycotina</taxon>
        <taxon>Sordariomycetes</taxon>
        <taxon>Hypocreomycetidae</taxon>
        <taxon>Hypocreales</taxon>
        <taxon>Stachybotryaceae</taxon>
        <taxon>Stachybotrys</taxon>
    </lineage>
</organism>
<feature type="transmembrane region" description="Helical" evidence="5">
    <location>
        <begin position="287"/>
        <end position="306"/>
    </location>
</feature>
<feature type="transmembrane region" description="Helical" evidence="5">
    <location>
        <begin position="199"/>
        <end position="221"/>
    </location>
</feature>
<sequence>MTRLTRNSCCIPAAIITCVLLFSIGAKWRGTTITALHTSNHQEIASLNDCELRGTRVICSANGQELQAHYIATPSTSFPVSFTKCHEDDSVLYCLSPEQEHTLVEPIGSAPQTVTSATVEDGLEEQHCHFHAGVEHCEGGEAEKHNKCEHVQRNYDIPLRLLFLFLMLIASAIGVFSPILVASFIPSESNRAVIFLKQFGTGIIISTAFVHLFIHACLLFRNECLPSDGVASFEGTPAVILMGGMLVSFLMEFAVAQLLQCGWFGLGTSTKELSLTEPTTSADVAKILILELGIVAHSLLIGLTLVVAGDSFFVTLAVVIMIHQLFEGIALGSRIAAIGATAAKSIQGTHGHRHIVSQPVEDDTLKSEEQGYSDRIPLAQKLLMGCGFACVTPLGMAVGILALNTFNGNDPTTILIIGSLDAFSAGILVWFGIVEMWAHDWMEGGEMSKRSVADTSLGMSGLVCGMALMTFLGKWA</sequence>
<name>A0A084AQL9_STACB</name>
<reference evidence="6 7" key="1">
    <citation type="journal article" date="2014" name="BMC Genomics">
        <title>Comparative genome sequencing reveals chemotype-specific gene clusters in the toxigenic black mold Stachybotrys.</title>
        <authorList>
            <person name="Semeiks J."/>
            <person name="Borek D."/>
            <person name="Otwinowski Z."/>
            <person name="Grishin N.V."/>
        </authorList>
    </citation>
    <scope>NUCLEOTIDE SEQUENCE [LARGE SCALE GENOMIC DNA]</scope>
    <source>
        <strain evidence="7">CBS 109288 / IBT 7711</strain>
    </source>
</reference>
<evidence type="ECO:0000256" key="2">
    <source>
        <dbReference type="ARBA" id="ARBA00022692"/>
    </source>
</evidence>
<comment type="subcellular location">
    <subcellularLocation>
        <location evidence="1">Membrane</location>
        <topology evidence="1">Multi-pass membrane protein</topology>
    </subcellularLocation>
</comment>